<evidence type="ECO:0000259" key="5">
    <source>
        <dbReference type="PROSITE" id="PS50192"/>
    </source>
</evidence>
<feature type="region of interest" description="Disordered" evidence="3">
    <location>
        <begin position="1"/>
        <end position="21"/>
    </location>
</feature>
<feature type="transmembrane region" description="Helical" evidence="4">
    <location>
        <begin position="235"/>
        <end position="253"/>
    </location>
</feature>
<dbReference type="PANTHER" id="PTHR19957">
    <property type="entry name" value="SYNTAXIN"/>
    <property type="match status" value="1"/>
</dbReference>
<dbReference type="GO" id="GO:0006886">
    <property type="term" value="P:intracellular protein transport"/>
    <property type="evidence" value="ECO:0007669"/>
    <property type="project" value="TreeGrafter"/>
</dbReference>
<keyword evidence="4" id="KW-0812">Transmembrane</keyword>
<dbReference type="GO" id="GO:0000149">
    <property type="term" value="F:SNARE binding"/>
    <property type="evidence" value="ECO:0007669"/>
    <property type="project" value="TreeGrafter"/>
</dbReference>
<evidence type="ECO:0000313" key="7">
    <source>
        <dbReference type="Proteomes" id="UP000013827"/>
    </source>
</evidence>
<dbReference type="GO" id="GO:0031201">
    <property type="term" value="C:SNARE complex"/>
    <property type="evidence" value="ECO:0007669"/>
    <property type="project" value="TreeGrafter"/>
</dbReference>
<evidence type="ECO:0000256" key="1">
    <source>
        <dbReference type="ARBA" id="ARBA00009063"/>
    </source>
</evidence>
<dbReference type="PROSITE" id="PS50192">
    <property type="entry name" value="T_SNARE"/>
    <property type="match status" value="1"/>
</dbReference>
<comment type="similarity">
    <text evidence="1">Belongs to the syntaxin family.</text>
</comment>
<dbReference type="PaxDb" id="2903-EOD17794"/>
<dbReference type="Gene3D" id="1.20.5.110">
    <property type="match status" value="1"/>
</dbReference>
<reference evidence="7" key="1">
    <citation type="journal article" date="2013" name="Nature">
        <title>Pan genome of the phytoplankton Emiliania underpins its global distribution.</title>
        <authorList>
            <person name="Read B.A."/>
            <person name="Kegel J."/>
            <person name="Klute M.J."/>
            <person name="Kuo A."/>
            <person name="Lefebvre S.C."/>
            <person name="Maumus F."/>
            <person name="Mayer C."/>
            <person name="Miller J."/>
            <person name="Monier A."/>
            <person name="Salamov A."/>
            <person name="Young J."/>
            <person name="Aguilar M."/>
            <person name="Claverie J.M."/>
            <person name="Frickenhaus S."/>
            <person name="Gonzalez K."/>
            <person name="Herman E.K."/>
            <person name="Lin Y.C."/>
            <person name="Napier J."/>
            <person name="Ogata H."/>
            <person name="Sarno A.F."/>
            <person name="Shmutz J."/>
            <person name="Schroeder D."/>
            <person name="de Vargas C."/>
            <person name="Verret F."/>
            <person name="von Dassow P."/>
            <person name="Valentin K."/>
            <person name="Van de Peer Y."/>
            <person name="Wheeler G."/>
            <person name="Dacks J.B."/>
            <person name="Delwiche C.F."/>
            <person name="Dyhrman S.T."/>
            <person name="Glockner G."/>
            <person name="John U."/>
            <person name="Richards T."/>
            <person name="Worden A.Z."/>
            <person name="Zhang X."/>
            <person name="Grigoriev I.V."/>
            <person name="Allen A.E."/>
            <person name="Bidle K."/>
            <person name="Borodovsky M."/>
            <person name="Bowler C."/>
            <person name="Brownlee C."/>
            <person name="Cock J.M."/>
            <person name="Elias M."/>
            <person name="Gladyshev V.N."/>
            <person name="Groth M."/>
            <person name="Guda C."/>
            <person name="Hadaegh A."/>
            <person name="Iglesias-Rodriguez M.D."/>
            <person name="Jenkins J."/>
            <person name="Jones B.M."/>
            <person name="Lawson T."/>
            <person name="Leese F."/>
            <person name="Lindquist E."/>
            <person name="Lobanov A."/>
            <person name="Lomsadze A."/>
            <person name="Malik S.B."/>
            <person name="Marsh M.E."/>
            <person name="Mackinder L."/>
            <person name="Mock T."/>
            <person name="Mueller-Roeber B."/>
            <person name="Pagarete A."/>
            <person name="Parker M."/>
            <person name="Probert I."/>
            <person name="Quesneville H."/>
            <person name="Raines C."/>
            <person name="Rensing S.A."/>
            <person name="Riano-Pachon D.M."/>
            <person name="Richier S."/>
            <person name="Rokitta S."/>
            <person name="Shiraiwa Y."/>
            <person name="Soanes D.M."/>
            <person name="van der Giezen M."/>
            <person name="Wahlund T.M."/>
            <person name="Williams B."/>
            <person name="Wilson W."/>
            <person name="Wolfe G."/>
            <person name="Wurch L.L."/>
        </authorList>
    </citation>
    <scope>NUCLEOTIDE SEQUENCE</scope>
</reference>
<keyword evidence="4" id="KW-0472">Membrane</keyword>
<dbReference type="HOGENOM" id="CLU_1095955_0_0_1"/>
<dbReference type="Proteomes" id="UP000013827">
    <property type="component" value="Unassembled WGS sequence"/>
</dbReference>
<dbReference type="STRING" id="2903.R1EA72"/>
<organism evidence="6 7">
    <name type="scientific">Emiliania huxleyi (strain CCMP1516)</name>
    <dbReference type="NCBI Taxonomy" id="280463"/>
    <lineage>
        <taxon>Eukaryota</taxon>
        <taxon>Haptista</taxon>
        <taxon>Haptophyta</taxon>
        <taxon>Prymnesiophyceae</taxon>
        <taxon>Isochrysidales</taxon>
        <taxon>Noelaerhabdaceae</taxon>
        <taxon>Emiliania</taxon>
    </lineage>
</organism>
<dbReference type="InterPro" id="IPR010989">
    <property type="entry name" value="SNARE"/>
</dbReference>
<dbReference type="AlphaFoldDB" id="A0A0D3J2Q9"/>
<keyword evidence="4" id="KW-1133">Transmembrane helix</keyword>
<dbReference type="Pfam" id="PF05739">
    <property type="entry name" value="SNARE"/>
    <property type="match status" value="1"/>
</dbReference>
<name>A0A0D3J2Q9_EMIH1</name>
<dbReference type="RefSeq" id="XP_005770223.1">
    <property type="nucleotide sequence ID" value="XM_005770166.1"/>
</dbReference>
<keyword evidence="2" id="KW-0175">Coiled coil</keyword>
<dbReference type="InterPro" id="IPR045242">
    <property type="entry name" value="Syntaxin"/>
</dbReference>
<dbReference type="SMART" id="SM00397">
    <property type="entry name" value="t_SNARE"/>
    <property type="match status" value="1"/>
</dbReference>
<dbReference type="GO" id="GO:0005484">
    <property type="term" value="F:SNAP receptor activity"/>
    <property type="evidence" value="ECO:0007669"/>
    <property type="project" value="TreeGrafter"/>
</dbReference>
<accession>A0A0D3J2Q9</accession>
<keyword evidence="7" id="KW-1185">Reference proteome</keyword>
<dbReference type="GO" id="GO:0048278">
    <property type="term" value="P:vesicle docking"/>
    <property type="evidence" value="ECO:0007669"/>
    <property type="project" value="TreeGrafter"/>
</dbReference>
<feature type="domain" description="T-SNARE coiled-coil homology" evidence="5">
    <location>
        <begin position="162"/>
        <end position="224"/>
    </location>
</feature>
<protein>
    <recommendedName>
        <fullName evidence="5">t-SNARE coiled-coil homology domain-containing protein</fullName>
    </recommendedName>
</protein>
<evidence type="ECO:0000256" key="3">
    <source>
        <dbReference type="SAM" id="MobiDB-lite"/>
    </source>
</evidence>
<dbReference type="GeneID" id="17264002"/>
<evidence type="ECO:0000313" key="6">
    <source>
        <dbReference type="EnsemblProtists" id="EOD17794"/>
    </source>
</evidence>
<dbReference type="KEGG" id="ehx:EMIHUDRAFT_436293"/>
<proteinExistence type="inferred from homology"/>
<dbReference type="SUPFAM" id="SSF47661">
    <property type="entry name" value="t-snare proteins"/>
    <property type="match status" value="1"/>
</dbReference>
<dbReference type="PANTHER" id="PTHR19957:SF411">
    <property type="entry name" value="LD23667P"/>
    <property type="match status" value="1"/>
</dbReference>
<sequence length="254" mass="27347">MLGRSRHRSSPSSPDRCQVSSKALPEHAAMARLAALTEMLVDIRRTQAEQLGCASGVERAGCDLLLEKQVCQLHGLARGVVGDIQSLRLAVASPSATETERRILRSAEWLCSRRLIEALGELEDAQRRHTAARRDAAERCGGALEQACAAAKQELLAAEEREARLSTHERQVAQLESSMVELQALFESMGLLVEAHGAVLDNVELSISEAARRVEAGTKHLQAAARSKSAERRKIAKAILIALAVLAVVAAVAL</sequence>
<dbReference type="CDD" id="cd15840">
    <property type="entry name" value="SNARE_Qa"/>
    <property type="match status" value="1"/>
</dbReference>
<dbReference type="GO" id="GO:0012505">
    <property type="term" value="C:endomembrane system"/>
    <property type="evidence" value="ECO:0007669"/>
    <property type="project" value="TreeGrafter"/>
</dbReference>
<reference evidence="6" key="2">
    <citation type="submission" date="2024-10" db="UniProtKB">
        <authorList>
            <consortium name="EnsemblProtists"/>
        </authorList>
    </citation>
    <scope>IDENTIFICATION</scope>
</reference>
<evidence type="ECO:0000256" key="2">
    <source>
        <dbReference type="SAM" id="Coils"/>
    </source>
</evidence>
<dbReference type="EnsemblProtists" id="EOD17794">
    <property type="protein sequence ID" value="EOD17794"/>
    <property type="gene ID" value="EMIHUDRAFT_436293"/>
</dbReference>
<feature type="coiled-coil region" evidence="2">
    <location>
        <begin position="115"/>
        <end position="185"/>
    </location>
</feature>
<evidence type="ECO:0000256" key="4">
    <source>
        <dbReference type="SAM" id="Phobius"/>
    </source>
</evidence>
<dbReference type="InterPro" id="IPR000727">
    <property type="entry name" value="T_SNARE_dom"/>
</dbReference>
<dbReference type="GO" id="GO:0006906">
    <property type="term" value="P:vesicle fusion"/>
    <property type="evidence" value="ECO:0007669"/>
    <property type="project" value="TreeGrafter"/>
</dbReference>